<reference evidence="2" key="1">
    <citation type="journal article" date="2014" name="Int. J. Syst. Evol. Microbiol.">
        <title>Complete genome sequence of Corynebacterium casei LMG S-19264T (=DSM 44701T), isolated from a smear-ripened cheese.</title>
        <authorList>
            <consortium name="US DOE Joint Genome Institute (JGI-PGF)"/>
            <person name="Walter F."/>
            <person name="Albersmeier A."/>
            <person name="Kalinowski J."/>
            <person name="Ruckert C."/>
        </authorList>
    </citation>
    <scope>NUCLEOTIDE SEQUENCE</scope>
    <source>
        <strain evidence="2">CGMCC 1.15493</strain>
    </source>
</reference>
<protein>
    <submittedName>
        <fullName evidence="2">Uncharacterized protein</fullName>
    </submittedName>
</protein>
<proteinExistence type="predicted"/>
<evidence type="ECO:0000256" key="1">
    <source>
        <dbReference type="SAM" id="Phobius"/>
    </source>
</evidence>
<organism evidence="2 3">
    <name type="scientific">Aureimonas glaciei</name>
    <dbReference type="NCBI Taxonomy" id="1776957"/>
    <lineage>
        <taxon>Bacteria</taxon>
        <taxon>Pseudomonadati</taxon>
        <taxon>Pseudomonadota</taxon>
        <taxon>Alphaproteobacteria</taxon>
        <taxon>Hyphomicrobiales</taxon>
        <taxon>Aurantimonadaceae</taxon>
        <taxon>Aureimonas</taxon>
    </lineage>
</organism>
<keyword evidence="1" id="KW-0812">Transmembrane</keyword>
<dbReference type="EMBL" id="BMJJ01000004">
    <property type="protein sequence ID" value="GGD19342.1"/>
    <property type="molecule type" value="Genomic_DNA"/>
</dbReference>
<evidence type="ECO:0000313" key="3">
    <source>
        <dbReference type="Proteomes" id="UP000613160"/>
    </source>
</evidence>
<dbReference type="AlphaFoldDB" id="A0A916XXI3"/>
<keyword evidence="1" id="KW-0472">Membrane</keyword>
<name>A0A916XXI3_9HYPH</name>
<keyword evidence="1" id="KW-1133">Transmembrane helix</keyword>
<accession>A0A916XXI3</accession>
<dbReference type="Proteomes" id="UP000613160">
    <property type="component" value="Unassembled WGS sequence"/>
</dbReference>
<feature type="transmembrane region" description="Helical" evidence="1">
    <location>
        <begin position="6"/>
        <end position="24"/>
    </location>
</feature>
<sequence>MTMIATPWGFLIWAIASWIVGMLGRDTRFGFAGNFLVAFLFSPLVGVIVLLAADRWKQVPDSRRRPKA</sequence>
<keyword evidence="3" id="KW-1185">Reference proteome</keyword>
<evidence type="ECO:0000313" key="2">
    <source>
        <dbReference type="EMBL" id="GGD19342.1"/>
    </source>
</evidence>
<reference evidence="2" key="2">
    <citation type="submission" date="2020-09" db="EMBL/GenBank/DDBJ databases">
        <authorList>
            <person name="Sun Q."/>
            <person name="Zhou Y."/>
        </authorList>
    </citation>
    <scope>NUCLEOTIDE SEQUENCE</scope>
    <source>
        <strain evidence="2">CGMCC 1.15493</strain>
    </source>
</reference>
<comment type="caution">
    <text evidence="2">The sequence shown here is derived from an EMBL/GenBank/DDBJ whole genome shotgun (WGS) entry which is preliminary data.</text>
</comment>
<feature type="transmembrane region" description="Helical" evidence="1">
    <location>
        <begin position="31"/>
        <end position="53"/>
    </location>
</feature>
<dbReference type="RefSeq" id="WP_210319263.1">
    <property type="nucleotide sequence ID" value="NZ_BMJJ01000004.1"/>
</dbReference>
<gene>
    <name evidence="2" type="ORF">GCM10011335_22800</name>
</gene>